<dbReference type="Proteomes" id="UP000306223">
    <property type="component" value="Unassembled WGS sequence"/>
</dbReference>
<gene>
    <name evidence="1" type="ORF">FA740_04410</name>
</gene>
<reference evidence="1 2" key="1">
    <citation type="submission" date="2019-04" db="EMBL/GenBank/DDBJ databases">
        <authorList>
            <person name="Li J."/>
        </authorList>
    </citation>
    <scope>NUCLEOTIDE SEQUENCE [LARGE SCALE GENOMIC DNA]</scope>
    <source>
        <strain evidence="1 2">CCTCC AB2016182</strain>
    </source>
</reference>
<dbReference type="RefSeq" id="WP_136855565.1">
    <property type="nucleotide sequence ID" value="NZ_SUNH01000006.1"/>
</dbReference>
<proteinExistence type="predicted"/>
<evidence type="ECO:0000313" key="1">
    <source>
        <dbReference type="EMBL" id="TJZ86136.1"/>
    </source>
</evidence>
<keyword evidence="2" id="KW-1185">Reference proteome</keyword>
<name>A0A4U0QVS0_9RHOB</name>
<organism evidence="1 2">
    <name type="scientific">Paracoccus hibiscisoli</name>
    <dbReference type="NCBI Taxonomy" id="2023261"/>
    <lineage>
        <taxon>Bacteria</taxon>
        <taxon>Pseudomonadati</taxon>
        <taxon>Pseudomonadota</taxon>
        <taxon>Alphaproteobacteria</taxon>
        <taxon>Rhodobacterales</taxon>
        <taxon>Paracoccaceae</taxon>
        <taxon>Paracoccus</taxon>
    </lineage>
</organism>
<protein>
    <submittedName>
        <fullName evidence="1">Uncharacterized protein</fullName>
    </submittedName>
</protein>
<sequence length="67" mass="7999">MTMICNWLRYLLRREQWVRHPEDGTWHNGGALIEERNDGSFWLWRDCRGATRHASLREAIDAEATDK</sequence>
<comment type="caution">
    <text evidence="1">The sequence shown here is derived from an EMBL/GenBank/DDBJ whole genome shotgun (WGS) entry which is preliminary data.</text>
</comment>
<dbReference type="EMBL" id="SUNH01000006">
    <property type="protein sequence ID" value="TJZ86136.1"/>
    <property type="molecule type" value="Genomic_DNA"/>
</dbReference>
<evidence type="ECO:0000313" key="2">
    <source>
        <dbReference type="Proteomes" id="UP000306223"/>
    </source>
</evidence>
<accession>A0A4U0QVS0</accession>
<dbReference type="AlphaFoldDB" id="A0A4U0QVS0"/>
<dbReference type="OrthoDB" id="21319at2"/>